<reference evidence="7 8" key="1">
    <citation type="submission" date="2019-03" db="EMBL/GenBank/DDBJ databases">
        <title>Draft genome sequence data and analysis of a Fermenting Bacterium, Soehngenia longevitae strain 1933PT, isolated from petroleum reservoir in Azerbaijan.</title>
        <authorList>
            <person name="Grouzdev D.S."/>
            <person name="Bidzhieva S.K."/>
            <person name="Sokolova D.S."/>
            <person name="Tourova T.P."/>
            <person name="Poltaraus A.B."/>
            <person name="Nazina T.N."/>
        </authorList>
    </citation>
    <scope>NUCLEOTIDE SEQUENCE [LARGE SCALE GENOMIC DNA]</scope>
    <source>
        <strain evidence="7 8">1933P</strain>
    </source>
</reference>
<dbReference type="GO" id="GO:0046933">
    <property type="term" value="F:proton-transporting ATP synthase activity, rotational mechanism"/>
    <property type="evidence" value="ECO:0007669"/>
    <property type="project" value="UniProtKB-UniRule"/>
</dbReference>
<keyword evidence="3 6" id="KW-0375">Hydrogen ion transport</keyword>
<name>A0A4Z0D8Z6_9FIRM</name>
<dbReference type="SUPFAM" id="SSF81573">
    <property type="entry name" value="F1F0 ATP synthase subunit B, membrane domain"/>
    <property type="match status" value="1"/>
</dbReference>
<evidence type="ECO:0000256" key="4">
    <source>
        <dbReference type="ARBA" id="ARBA00023065"/>
    </source>
</evidence>
<keyword evidence="5 6" id="KW-0066">ATP synthesis</keyword>
<keyword evidence="8" id="KW-1185">Reference proteome</keyword>
<dbReference type="RefSeq" id="WP_135270382.1">
    <property type="nucleotide sequence ID" value="NZ_SRIB01000002.1"/>
</dbReference>
<dbReference type="InterPro" id="IPR028987">
    <property type="entry name" value="ATP_synth_B-like_membr_sf"/>
</dbReference>
<keyword evidence="4 6" id="KW-0406">Ion transport</keyword>
<evidence type="ECO:0000313" key="8">
    <source>
        <dbReference type="Proteomes" id="UP000298381"/>
    </source>
</evidence>
<dbReference type="GO" id="GO:0033178">
    <property type="term" value="C:proton-transporting two-sector ATPase complex, catalytic domain"/>
    <property type="evidence" value="ECO:0007669"/>
    <property type="project" value="InterPro"/>
</dbReference>
<dbReference type="Gene3D" id="1.20.5.620">
    <property type="entry name" value="F1F0 ATP synthase subunit B, membrane domain"/>
    <property type="match status" value="1"/>
</dbReference>
<dbReference type="GO" id="GO:0005524">
    <property type="term" value="F:ATP binding"/>
    <property type="evidence" value="ECO:0007669"/>
    <property type="project" value="UniProtKB-UniRule"/>
</dbReference>
<keyword evidence="2 6" id="KW-0813">Transport</keyword>
<evidence type="ECO:0000256" key="2">
    <source>
        <dbReference type="ARBA" id="ARBA00022448"/>
    </source>
</evidence>
<dbReference type="OrthoDB" id="87618at2"/>
<dbReference type="SUPFAM" id="SSF160527">
    <property type="entry name" value="V-type ATPase subunit E-like"/>
    <property type="match status" value="1"/>
</dbReference>
<evidence type="ECO:0000256" key="6">
    <source>
        <dbReference type="HAMAP-Rule" id="MF_00311"/>
    </source>
</evidence>
<evidence type="ECO:0000256" key="5">
    <source>
        <dbReference type="ARBA" id="ARBA00023310"/>
    </source>
</evidence>
<protein>
    <recommendedName>
        <fullName evidence="6">V-type proton ATPase subunit E</fullName>
    </recommendedName>
    <alternativeName>
        <fullName evidence="6">V-ATPase subunit E</fullName>
    </alternativeName>
</protein>
<dbReference type="GO" id="GO:0042777">
    <property type="term" value="P:proton motive force-driven plasma membrane ATP synthesis"/>
    <property type="evidence" value="ECO:0007669"/>
    <property type="project" value="UniProtKB-UniRule"/>
</dbReference>
<sequence length="185" mass="21395">MQNLESLTQKIMEDAKAEASRISEEADKKQKHIIDERVKEAKVISEKILEKKKSEANTLKERIISSAQRNVRNQELSAKQEVIDKVFEIAYMSLNDLKDEDYLKLVKKMLENEDLSKEKVLKVPVGKEEIVKGLLNEGKIIEEPSLDSGFIIVDGNVIYNFSFRDILDEMREELETEIASYLFKE</sequence>
<accession>A0A4Z0D8Z6</accession>
<comment type="caution">
    <text evidence="7">The sequence shown here is derived from an EMBL/GenBank/DDBJ whole genome shotgun (WGS) entry which is preliminary data.</text>
</comment>
<comment type="function">
    <text evidence="6">Produces ATP from ADP in the presence of a proton gradient across the membrane.</text>
</comment>
<gene>
    <name evidence="6" type="primary">atpE</name>
    <name evidence="7" type="ORF">E4100_02130</name>
</gene>
<dbReference type="Pfam" id="PF01991">
    <property type="entry name" value="vATP-synt_E"/>
    <property type="match status" value="1"/>
</dbReference>
<evidence type="ECO:0000256" key="3">
    <source>
        <dbReference type="ARBA" id="ARBA00022781"/>
    </source>
</evidence>
<proteinExistence type="inferred from homology"/>
<dbReference type="InterPro" id="IPR002842">
    <property type="entry name" value="ATPase_V1_Esu"/>
</dbReference>
<dbReference type="EMBL" id="SRIB01000002">
    <property type="protein sequence ID" value="TFZ41396.1"/>
    <property type="molecule type" value="Genomic_DNA"/>
</dbReference>
<dbReference type="AlphaFoldDB" id="A0A4Z0D8Z6"/>
<dbReference type="GO" id="GO:0046961">
    <property type="term" value="F:proton-transporting ATPase activity, rotational mechanism"/>
    <property type="evidence" value="ECO:0007669"/>
    <property type="project" value="InterPro"/>
</dbReference>
<evidence type="ECO:0000313" key="7">
    <source>
        <dbReference type="EMBL" id="TFZ41396.1"/>
    </source>
</evidence>
<dbReference type="HAMAP" id="MF_00311">
    <property type="entry name" value="ATP_synth_E_arch"/>
    <property type="match status" value="1"/>
</dbReference>
<evidence type="ECO:0000256" key="1">
    <source>
        <dbReference type="ARBA" id="ARBA00005901"/>
    </source>
</evidence>
<comment type="similarity">
    <text evidence="1 6">Belongs to the V-ATPase E subunit family.</text>
</comment>
<dbReference type="Proteomes" id="UP000298381">
    <property type="component" value="Unassembled WGS sequence"/>
</dbReference>
<organism evidence="7 8">
    <name type="scientific">Soehngenia longivitae</name>
    <dbReference type="NCBI Taxonomy" id="2562294"/>
    <lineage>
        <taxon>Bacteria</taxon>
        <taxon>Bacillati</taxon>
        <taxon>Bacillota</taxon>
        <taxon>Tissierellia</taxon>
        <taxon>Tissierellales</taxon>
        <taxon>Tissierellaceae</taxon>
        <taxon>Soehngenia</taxon>
    </lineage>
</organism>